<dbReference type="AlphaFoldDB" id="A0A9K3LNJ2"/>
<feature type="region of interest" description="Disordered" evidence="1">
    <location>
        <begin position="349"/>
        <end position="372"/>
    </location>
</feature>
<proteinExistence type="predicted"/>
<sequence>MHAPMISHPSPTLTPSPPPALQLTAAQNPIATHANVPCRRITQTHNDRTASHAPTVRVPEIPTPQKDPTAAQALCSTSTPHQKDPRASHTNVRVPTISQIQTDPTATHTPNVSCMTFTQIHNNPKASHTLNVRVPTISQTHNDPKASHTLNVRVPTISQTHNDPKASHTLNVRVPTISQTHNDPKASHTLNVRVPTISQIQTDPTVTHTPNVSCMMFTQIHNDWTASHTLNVRVRTISHPTLTLTNPSPPALQLTAAQSKLFPHQLMFPRNIALRHPAAPTLLHWAINGCPTTCGPNWTPHQLNAYLTYGNHSSTHTPLATQAIQAETDEKVKAGICEAVPWSQIRLTKSTHPQSLPTGGNTTQDQTLPPDP</sequence>
<dbReference type="Proteomes" id="UP000693970">
    <property type="component" value="Unassembled WGS sequence"/>
</dbReference>
<feature type="region of interest" description="Disordered" evidence="1">
    <location>
        <begin position="45"/>
        <end position="91"/>
    </location>
</feature>
<gene>
    <name evidence="2" type="ORF">IV203_038686</name>
</gene>
<reference evidence="2" key="2">
    <citation type="submission" date="2021-04" db="EMBL/GenBank/DDBJ databases">
        <authorList>
            <person name="Podell S."/>
        </authorList>
    </citation>
    <scope>NUCLEOTIDE SEQUENCE</scope>
    <source>
        <strain evidence="2">Hildebrandi</strain>
    </source>
</reference>
<reference evidence="2" key="1">
    <citation type="journal article" date="2021" name="Sci. Rep.">
        <title>Diploid genomic architecture of Nitzschia inconspicua, an elite biomass production diatom.</title>
        <authorList>
            <person name="Oliver A."/>
            <person name="Podell S."/>
            <person name="Pinowska A."/>
            <person name="Traller J.C."/>
            <person name="Smith S.R."/>
            <person name="McClure R."/>
            <person name="Beliaev A."/>
            <person name="Bohutskyi P."/>
            <person name="Hill E.A."/>
            <person name="Rabines A."/>
            <person name="Zheng H."/>
            <person name="Allen L.Z."/>
            <person name="Kuo A."/>
            <person name="Grigoriev I.V."/>
            <person name="Allen A.E."/>
            <person name="Hazlebeck D."/>
            <person name="Allen E.E."/>
        </authorList>
    </citation>
    <scope>NUCLEOTIDE SEQUENCE</scope>
    <source>
        <strain evidence="2">Hildebrandi</strain>
    </source>
</reference>
<organism evidence="2 3">
    <name type="scientific">Nitzschia inconspicua</name>
    <dbReference type="NCBI Taxonomy" id="303405"/>
    <lineage>
        <taxon>Eukaryota</taxon>
        <taxon>Sar</taxon>
        <taxon>Stramenopiles</taxon>
        <taxon>Ochrophyta</taxon>
        <taxon>Bacillariophyta</taxon>
        <taxon>Bacillariophyceae</taxon>
        <taxon>Bacillariophycidae</taxon>
        <taxon>Bacillariales</taxon>
        <taxon>Bacillariaceae</taxon>
        <taxon>Nitzschia</taxon>
    </lineage>
</organism>
<keyword evidence="3" id="KW-1185">Reference proteome</keyword>
<dbReference type="EMBL" id="JAGRRH010000009">
    <property type="protein sequence ID" value="KAG7365482.1"/>
    <property type="molecule type" value="Genomic_DNA"/>
</dbReference>
<evidence type="ECO:0000313" key="3">
    <source>
        <dbReference type="Proteomes" id="UP000693970"/>
    </source>
</evidence>
<feature type="region of interest" description="Disordered" evidence="1">
    <location>
        <begin position="1"/>
        <end position="22"/>
    </location>
</feature>
<evidence type="ECO:0000256" key="1">
    <source>
        <dbReference type="SAM" id="MobiDB-lite"/>
    </source>
</evidence>
<evidence type="ECO:0000313" key="2">
    <source>
        <dbReference type="EMBL" id="KAG7365482.1"/>
    </source>
</evidence>
<accession>A0A9K3LNJ2</accession>
<name>A0A9K3LNJ2_9STRA</name>
<protein>
    <submittedName>
        <fullName evidence="2">Uncharacterized protein</fullName>
    </submittedName>
</protein>
<comment type="caution">
    <text evidence="2">The sequence shown here is derived from an EMBL/GenBank/DDBJ whole genome shotgun (WGS) entry which is preliminary data.</text>
</comment>